<name>A0A818AI77_9BILA</name>
<dbReference type="AlphaFoldDB" id="A0A818AI77"/>
<reference evidence="1" key="1">
    <citation type="submission" date="2021-02" db="EMBL/GenBank/DDBJ databases">
        <authorList>
            <person name="Nowell W R."/>
        </authorList>
    </citation>
    <scope>NUCLEOTIDE SEQUENCE</scope>
</reference>
<evidence type="ECO:0000313" key="2">
    <source>
        <dbReference type="EMBL" id="CAF4875918.1"/>
    </source>
</evidence>
<sequence length="106" mass="12538">MPLLIVLTTLQRHISTSKIAEEYLRNNNHFIFMRSLNDSLAPGIRYQVRAIGGHVHFNNCDRSSIVQLFECRFIIKLYFNLCHIIEQQNWKDEDWKAGIYLPSHHV</sequence>
<protein>
    <submittedName>
        <fullName evidence="1">Uncharacterized protein</fullName>
    </submittedName>
</protein>
<dbReference type="EMBL" id="CAJOBR010008215">
    <property type="protein sequence ID" value="CAF4875918.1"/>
    <property type="molecule type" value="Genomic_DNA"/>
</dbReference>
<organism evidence="1 3">
    <name type="scientific">Rotaria socialis</name>
    <dbReference type="NCBI Taxonomy" id="392032"/>
    <lineage>
        <taxon>Eukaryota</taxon>
        <taxon>Metazoa</taxon>
        <taxon>Spiralia</taxon>
        <taxon>Gnathifera</taxon>
        <taxon>Rotifera</taxon>
        <taxon>Eurotatoria</taxon>
        <taxon>Bdelloidea</taxon>
        <taxon>Philodinida</taxon>
        <taxon>Philodinidae</taxon>
        <taxon>Rotaria</taxon>
    </lineage>
</organism>
<evidence type="ECO:0000313" key="3">
    <source>
        <dbReference type="Proteomes" id="UP000663872"/>
    </source>
</evidence>
<dbReference type="Proteomes" id="UP000663848">
    <property type="component" value="Unassembled WGS sequence"/>
</dbReference>
<accession>A0A818AI77</accession>
<evidence type="ECO:0000313" key="1">
    <source>
        <dbReference type="EMBL" id="CAF3407379.1"/>
    </source>
</evidence>
<dbReference type="Proteomes" id="UP000663872">
    <property type="component" value="Unassembled WGS sequence"/>
</dbReference>
<dbReference type="EMBL" id="CAJNYT010001379">
    <property type="protein sequence ID" value="CAF3407379.1"/>
    <property type="molecule type" value="Genomic_DNA"/>
</dbReference>
<proteinExistence type="predicted"/>
<gene>
    <name evidence="1" type="ORF">GRG538_LOCUS10575</name>
    <name evidence="2" type="ORF">QYT958_LOCUS28999</name>
</gene>
<comment type="caution">
    <text evidence="1">The sequence shown here is derived from an EMBL/GenBank/DDBJ whole genome shotgun (WGS) entry which is preliminary data.</text>
</comment>